<gene>
    <name evidence="2" type="primary">phaQ</name>
    <name evidence="2" type="ORF">ACFPRA_02055</name>
</gene>
<evidence type="ECO:0000259" key="1">
    <source>
        <dbReference type="Pfam" id="PF03551"/>
    </source>
</evidence>
<comment type="caution">
    <text evidence="2">The sequence shown here is derived from an EMBL/GenBank/DDBJ whole genome shotgun (WGS) entry which is preliminary data.</text>
</comment>
<evidence type="ECO:0000313" key="3">
    <source>
        <dbReference type="Proteomes" id="UP001596109"/>
    </source>
</evidence>
<dbReference type="InterPro" id="IPR036388">
    <property type="entry name" value="WH-like_DNA-bd_sf"/>
</dbReference>
<dbReference type="EMBL" id="JBHSNO010000001">
    <property type="protein sequence ID" value="MFC5587692.1"/>
    <property type="molecule type" value="Genomic_DNA"/>
</dbReference>
<organism evidence="2 3">
    <name type="scientific">Sporosarcina soli</name>
    <dbReference type="NCBI Taxonomy" id="334736"/>
    <lineage>
        <taxon>Bacteria</taxon>
        <taxon>Bacillati</taxon>
        <taxon>Bacillota</taxon>
        <taxon>Bacilli</taxon>
        <taxon>Bacillales</taxon>
        <taxon>Caryophanaceae</taxon>
        <taxon>Sporosarcina</taxon>
    </lineage>
</organism>
<accession>A0ABW0TEV8</accession>
<keyword evidence="3" id="KW-1185">Reference proteome</keyword>
<feature type="domain" description="Transcription regulator PadR N-terminal" evidence="1">
    <location>
        <begin position="28"/>
        <end position="98"/>
    </location>
</feature>
<name>A0ABW0TEV8_9BACL</name>
<dbReference type="Pfam" id="PF03551">
    <property type="entry name" value="PadR"/>
    <property type="match status" value="1"/>
</dbReference>
<dbReference type="Proteomes" id="UP001596109">
    <property type="component" value="Unassembled WGS sequence"/>
</dbReference>
<dbReference type="InterPro" id="IPR036390">
    <property type="entry name" value="WH_DNA-bd_sf"/>
</dbReference>
<sequence length="139" mass="16077">MSSDQKTSGSEKSANLGTPKNFLIPIMLLHLREWNAHGYELMQKISQFGIHSIDQGNFYRILRQLEKDAMVTSEWDTTSGGPAKRIYSITEAGERYLELWADSLGHYQKMLDQFFNLYKPFFPSYKMPSNEADEVNDEN</sequence>
<protein>
    <submittedName>
        <fullName evidence="2">Poly-beta-hydroxybutyrate-responsive repressor</fullName>
    </submittedName>
</protein>
<dbReference type="PANTHER" id="PTHR33169:SF14">
    <property type="entry name" value="TRANSCRIPTIONAL REGULATOR RV3488"/>
    <property type="match status" value="1"/>
</dbReference>
<dbReference type="InterPro" id="IPR014091">
    <property type="entry name" value="Tscrpt_rep_PHB_PhaQ"/>
</dbReference>
<dbReference type="Gene3D" id="1.10.10.10">
    <property type="entry name" value="Winged helix-like DNA-binding domain superfamily/Winged helix DNA-binding domain"/>
    <property type="match status" value="1"/>
</dbReference>
<dbReference type="InterPro" id="IPR005149">
    <property type="entry name" value="Tscrpt_reg_PadR_N"/>
</dbReference>
<evidence type="ECO:0000313" key="2">
    <source>
        <dbReference type="EMBL" id="MFC5587692.1"/>
    </source>
</evidence>
<dbReference type="RefSeq" id="WP_381430021.1">
    <property type="nucleotide sequence ID" value="NZ_JBHSNO010000001.1"/>
</dbReference>
<dbReference type="SUPFAM" id="SSF46785">
    <property type="entry name" value="Winged helix' DNA-binding domain"/>
    <property type="match status" value="1"/>
</dbReference>
<proteinExistence type="predicted"/>
<dbReference type="NCBIfam" id="TIGR02719">
    <property type="entry name" value="repress_PhaQ"/>
    <property type="match status" value="1"/>
</dbReference>
<dbReference type="PANTHER" id="PTHR33169">
    <property type="entry name" value="PADR-FAMILY TRANSCRIPTIONAL REGULATOR"/>
    <property type="match status" value="1"/>
</dbReference>
<reference evidence="3" key="1">
    <citation type="journal article" date="2019" name="Int. J. Syst. Evol. Microbiol.">
        <title>The Global Catalogue of Microorganisms (GCM) 10K type strain sequencing project: providing services to taxonomists for standard genome sequencing and annotation.</title>
        <authorList>
            <consortium name="The Broad Institute Genomics Platform"/>
            <consortium name="The Broad Institute Genome Sequencing Center for Infectious Disease"/>
            <person name="Wu L."/>
            <person name="Ma J."/>
        </authorList>
    </citation>
    <scope>NUCLEOTIDE SEQUENCE [LARGE SCALE GENOMIC DNA]</scope>
    <source>
        <strain evidence="3">CGMCC 4.1434</strain>
    </source>
</reference>
<dbReference type="InterPro" id="IPR052509">
    <property type="entry name" value="Metal_resp_DNA-bind_regulator"/>
</dbReference>